<proteinExistence type="predicted"/>
<feature type="domain" description="DUF7716" evidence="1">
    <location>
        <begin position="55"/>
        <end position="138"/>
    </location>
</feature>
<protein>
    <recommendedName>
        <fullName evidence="1">DUF7716 domain-containing protein</fullName>
    </recommendedName>
</protein>
<accession>A0ABP2Z5X3</accession>
<dbReference type="RefSeq" id="WP_023266247.1">
    <property type="nucleotide sequence ID" value="NZ_AXZL01000054.1"/>
</dbReference>
<gene>
    <name evidence="2" type="ORF">SHD_1146</name>
</gene>
<evidence type="ECO:0000313" key="3">
    <source>
        <dbReference type="Proteomes" id="UP000017548"/>
    </source>
</evidence>
<dbReference type="Proteomes" id="UP000017548">
    <property type="component" value="Unassembled WGS sequence"/>
</dbReference>
<dbReference type="InterPro" id="IPR056133">
    <property type="entry name" value="DUF7716"/>
</dbReference>
<reference evidence="2 3" key="1">
    <citation type="journal article" date="2013" name="Genome Announc.">
        <title>Draft Genome Sequence of Shewanella decolorationis S12, a Dye-Degrading Bacterium Isolated from a Wastewater Treatment Plant.</title>
        <authorList>
            <person name="Xu M."/>
            <person name="Fang Y."/>
            <person name="Liu J."/>
            <person name="Chen X."/>
            <person name="Sun G."/>
            <person name="Guo J."/>
            <person name="Hua Z."/>
            <person name="Tu Q."/>
            <person name="Wu L."/>
            <person name="Zhou J."/>
            <person name="Liu X."/>
        </authorList>
    </citation>
    <scope>NUCLEOTIDE SEQUENCE [LARGE SCALE GENOMIC DNA]</scope>
    <source>
        <strain evidence="2 3">S12</strain>
    </source>
</reference>
<sequence>MTMQLSDSLGFTMTTPFEDIMNITSFFGQPESLQRWIRKCIEQPGLSFWLVYQDLDEGESLQLTTLLFPIVADMRDLSDAEIDAFEDGLGHSDYGYLLNTDQIEDVIDNLKQQKAQPSEQELLEAIIFYYERDAFISF</sequence>
<evidence type="ECO:0000313" key="2">
    <source>
        <dbReference type="EMBL" id="ESE42231.1"/>
    </source>
</evidence>
<organism evidence="2 3">
    <name type="scientific">Shewanella decolorationis S12</name>
    <dbReference type="NCBI Taxonomy" id="1353536"/>
    <lineage>
        <taxon>Bacteria</taxon>
        <taxon>Pseudomonadati</taxon>
        <taxon>Pseudomonadota</taxon>
        <taxon>Gammaproteobacteria</taxon>
        <taxon>Alteromonadales</taxon>
        <taxon>Shewanellaceae</taxon>
        <taxon>Shewanella</taxon>
    </lineage>
</organism>
<dbReference type="Pfam" id="PF24832">
    <property type="entry name" value="DUF7716"/>
    <property type="match status" value="1"/>
</dbReference>
<name>A0ABP2Z5X3_9GAMM</name>
<keyword evidence="3" id="KW-1185">Reference proteome</keyword>
<dbReference type="EMBL" id="AXZL01000054">
    <property type="protein sequence ID" value="ESE42231.1"/>
    <property type="molecule type" value="Genomic_DNA"/>
</dbReference>
<comment type="caution">
    <text evidence="2">The sequence shown here is derived from an EMBL/GenBank/DDBJ whole genome shotgun (WGS) entry which is preliminary data.</text>
</comment>
<evidence type="ECO:0000259" key="1">
    <source>
        <dbReference type="Pfam" id="PF24832"/>
    </source>
</evidence>